<dbReference type="Proteomes" id="UP000324800">
    <property type="component" value="Unassembled WGS sequence"/>
</dbReference>
<evidence type="ECO:0000313" key="3">
    <source>
        <dbReference type="EMBL" id="KAA6401665.1"/>
    </source>
</evidence>
<protein>
    <submittedName>
        <fullName evidence="3">Uncharacterized protein</fullName>
    </submittedName>
</protein>
<keyword evidence="1" id="KW-0175">Coiled coil</keyword>
<feature type="compositionally biased region" description="Acidic residues" evidence="2">
    <location>
        <begin position="452"/>
        <end position="467"/>
    </location>
</feature>
<feature type="region of interest" description="Disordered" evidence="2">
    <location>
        <begin position="440"/>
        <end position="576"/>
    </location>
</feature>
<sequence length="594" mass="70130">MARQRNAVDDKILSQLYDLSAKLDLLSGRAQVSTLPPQNIVSALKALSEEKQKLESACSEGKEECARWEKELAAAQLRLHEAGKNEINAVVSSVEALQEAGEMHDKRVKELDDKIHLLRQESFDLHEIERKAKENKEVTREITRQKQTEKEKIKQQLIQAVEEEQRNKDDKNQIKDENDQLEKEIDEMQNNLLNVNNRVTELQALYQGQTKELIAKENAEINDIKLQIVKRKTGQAQTREEEVRIAKLQGREQIQRQLWIERGKWETERARLQSELNEIRRQNEQDKKMNGNEEKKIKKEQNRIRRERGEEVDDEEEEQEQEDDLIDEKDEQYAKERQNEQEDIKRIKNDEIKQWKLWSENTNKQVRGSLAQVFTQIRDEHLELQEEEDSEEEDQSEQQSEEKKNKQVEKRKRIKKIELLGSLMNVMKDQIRTEAIKAGEQIQKELEKRNIEDDEDEDEEDTDEEESKNEHIVQKDEDESSESEDEEEKDNIKQKKSVEQEIVNNQQKEKDLDDEQSEQESQIEIDSKKKALEDQIKEDERKKQEKDDQERLQKEREAKEKEEKAKQSQDDGKKAVVKANLLKLLGGDSDEDEG</sequence>
<feature type="coiled-coil region" evidence="1">
    <location>
        <begin position="128"/>
        <end position="205"/>
    </location>
</feature>
<reference evidence="3 4" key="1">
    <citation type="submission" date="2019-03" db="EMBL/GenBank/DDBJ databases">
        <title>Single cell metagenomics reveals metabolic interactions within the superorganism composed of flagellate Streblomastix strix and complex community of Bacteroidetes bacteria on its surface.</title>
        <authorList>
            <person name="Treitli S.C."/>
            <person name="Kolisko M."/>
            <person name="Husnik F."/>
            <person name="Keeling P."/>
            <person name="Hampl V."/>
        </authorList>
    </citation>
    <scope>NUCLEOTIDE SEQUENCE [LARGE SCALE GENOMIC DNA]</scope>
    <source>
        <strain evidence="3">ST1C</strain>
    </source>
</reference>
<organism evidence="3 4">
    <name type="scientific">Streblomastix strix</name>
    <dbReference type="NCBI Taxonomy" id="222440"/>
    <lineage>
        <taxon>Eukaryota</taxon>
        <taxon>Metamonada</taxon>
        <taxon>Preaxostyla</taxon>
        <taxon>Oxymonadida</taxon>
        <taxon>Streblomastigidae</taxon>
        <taxon>Streblomastix</taxon>
    </lineage>
</organism>
<name>A0A5J4X4S2_9EUKA</name>
<gene>
    <name evidence="3" type="ORF">EZS28_002809</name>
</gene>
<evidence type="ECO:0000313" key="4">
    <source>
        <dbReference type="Proteomes" id="UP000324800"/>
    </source>
</evidence>
<feature type="compositionally biased region" description="Acidic residues" evidence="2">
    <location>
        <begin position="310"/>
        <end position="330"/>
    </location>
</feature>
<feature type="compositionally biased region" description="Basic and acidic residues" evidence="2">
    <location>
        <begin position="490"/>
        <end position="499"/>
    </location>
</feature>
<evidence type="ECO:0000256" key="2">
    <source>
        <dbReference type="SAM" id="MobiDB-lite"/>
    </source>
</evidence>
<feature type="region of interest" description="Disordered" evidence="2">
    <location>
        <begin position="378"/>
        <end position="411"/>
    </location>
</feature>
<accession>A0A5J4X4S2</accession>
<proteinExistence type="predicted"/>
<feature type="compositionally biased region" description="Acidic residues" evidence="2">
    <location>
        <begin position="476"/>
        <end position="489"/>
    </location>
</feature>
<evidence type="ECO:0000256" key="1">
    <source>
        <dbReference type="SAM" id="Coils"/>
    </source>
</evidence>
<feature type="compositionally biased region" description="Acidic residues" evidence="2">
    <location>
        <begin position="512"/>
        <end position="523"/>
    </location>
</feature>
<comment type="caution">
    <text evidence="3">The sequence shown here is derived from an EMBL/GenBank/DDBJ whole genome shotgun (WGS) entry which is preliminary data.</text>
</comment>
<dbReference type="EMBL" id="SNRW01000352">
    <property type="protein sequence ID" value="KAA6401665.1"/>
    <property type="molecule type" value="Genomic_DNA"/>
</dbReference>
<feature type="coiled-coil region" evidence="1">
    <location>
        <begin position="44"/>
        <end position="85"/>
    </location>
</feature>
<feature type="compositionally biased region" description="Basic and acidic residues" evidence="2">
    <location>
        <begin position="525"/>
        <end position="574"/>
    </location>
</feature>
<dbReference type="AlphaFoldDB" id="A0A5J4X4S2"/>
<feature type="compositionally biased region" description="Basic and acidic residues" evidence="2">
    <location>
        <begin position="331"/>
        <end position="343"/>
    </location>
</feature>
<feature type="compositionally biased region" description="Basic and acidic residues" evidence="2">
    <location>
        <begin position="440"/>
        <end position="451"/>
    </location>
</feature>
<feature type="region of interest" description="Disordered" evidence="2">
    <location>
        <begin position="280"/>
        <end position="343"/>
    </location>
</feature>
<feature type="compositionally biased region" description="Basic and acidic residues" evidence="2">
    <location>
        <begin position="280"/>
        <end position="309"/>
    </location>
</feature>
<feature type="compositionally biased region" description="Acidic residues" evidence="2">
    <location>
        <begin position="385"/>
        <end position="396"/>
    </location>
</feature>